<protein>
    <submittedName>
        <fullName evidence="1">Uncharacterized protein</fullName>
    </submittedName>
</protein>
<evidence type="ECO:0000313" key="1">
    <source>
        <dbReference type="EMBL" id="GAA4871461.1"/>
    </source>
</evidence>
<dbReference type="RefSeq" id="WP_345332043.1">
    <property type="nucleotide sequence ID" value="NZ_BAABJZ010000002.1"/>
</dbReference>
<name>A0ABP9EDF3_9GAMM</name>
<comment type="caution">
    <text evidence="1">The sequence shown here is derived from an EMBL/GenBank/DDBJ whole genome shotgun (WGS) entry which is preliminary data.</text>
</comment>
<proteinExistence type="predicted"/>
<organism evidence="1 2">
    <name type="scientific">Ferrimonas pelagia</name>
    <dbReference type="NCBI Taxonomy" id="1177826"/>
    <lineage>
        <taxon>Bacteria</taxon>
        <taxon>Pseudomonadati</taxon>
        <taxon>Pseudomonadota</taxon>
        <taxon>Gammaproteobacteria</taxon>
        <taxon>Alteromonadales</taxon>
        <taxon>Ferrimonadaceae</taxon>
        <taxon>Ferrimonas</taxon>
    </lineage>
</organism>
<gene>
    <name evidence="1" type="ORF">GCM10023333_00310</name>
</gene>
<evidence type="ECO:0000313" key="2">
    <source>
        <dbReference type="Proteomes" id="UP001499988"/>
    </source>
</evidence>
<dbReference type="Proteomes" id="UP001499988">
    <property type="component" value="Unassembled WGS sequence"/>
</dbReference>
<keyword evidence="2" id="KW-1185">Reference proteome</keyword>
<accession>A0ABP9EDF3</accession>
<dbReference type="EMBL" id="BAABJZ010000002">
    <property type="protein sequence ID" value="GAA4871461.1"/>
    <property type="molecule type" value="Genomic_DNA"/>
</dbReference>
<dbReference type="InterPro" id="IPR045471">
    <property type="entry name" value="DUF6494"/>
</dbReference>
<dbReference type="Pfam" id="PF20104">
    <property type="entry name" value="DUF6494"/>
    <property type="match status" value="1"/>
</dbReference>
<reference evidence="2" key="1">
    <citation type="journal article" date="2019" name="Int. J. Syst. Evol. Microbiol.">
        <title>The Global Catalogue of Microorganisms (GCM) 10K type strain sequencing project: providing services to taxonomists for standard genome sequencing and annotation.</title>
        <authorList>
            <consortium name="The Broad Institute Genomics Platform"/>
            <consortium name="The Broad Institute Genome Sequencing Center for Infectious Disease"/>
            <person name="Wu L."/>
            <person name="Ma J."/>
        </authorList>
    </citation>
    <scope>NUCLEOTIDE SEQUENCE [LARGE SCALE GENOMIC DNA]</scope>
    <source>
        <strain evidence="2">JCM 18401</strain>
    </source>
</reference>
<sequence length="69" mass="7631">MDQEQMNNSIRRFLKQVGIQSHQELEQLLQDAARAGTLGEAPLPVEMTLSVPSLGFSHRIAAKLELGDD</sequence>